<comment type="caution">
    <text evidence="1">The sequence shown here is derived from an EMBL/GenBank/DDBJ whole genome shotgun (WGS) entry which is preliminary data.</text>
</comment>
<proteinExistence type="predicted"/>
<organism evidence="1">
    <name type="scientific">Sesamum latifolium</name>
    <dbReference type="NCBI Taxonomy" id="2727402"/>
    <lineage>
        <taxon>Eukaryota</taxon>
        <taxon>Viridiplantae</taxon>
        <taxon>Streptophyta</taxon>
        <taxon>Embryophyta</taxon>
        <taxon>Tracheophyta</taxon>
        <taxon>Spermatophyta</taxon>
        <taxon>Magnoliopsida</taxon>
        <taxon>eudicotyledons</taxon>
        <taxon>Gunneridae</taxon>
        <taxon>Pentapetalae</taxon>
        <taxon>asterids</taxon>
        <taxon>lamiids</taxon>
        <taxon>Lamiales</taxon>
        <taxon>Pedaliaceae</taxon>
        <taxon>Sesamum</taxon>
    </lineage>
</organism>
<reference evidence="1" key="1">
    <citation type="submission" date="2020-06" db="EMBL/GenBank/DDBJ databases">
        <authorList>
            <person name="Li T."/>
            <person name="Hu X."/>
            <person name="Zhang T."/>
            <person name="Song X."/>
            <person name="Zhang H."/>
            <person name="Dai N."/>
            <person name="Sheng W."/>
            <person name="Hou X."/>
            <person name="Wei L."/>
        </authorList>
    </citation>
    <scope>NUCLEOTIDE SEQUENCE</scope>
    <source>
        <strain evidence="1">KEN1</strain>
        <tissue evidence="1">Leaf</tissue>
    </source>
</reference>
<accession>A0AAW2X8B3</accession>
<gene>
    <name evidence="1" type="ORF">Slati_1397400</name>
</gene>
<protein>
    <recommendedName>
        <fullName evidence="2">Reverse transcriptase domain-containing protein</fullName>
    </recommendedName>
</protein>
<evidence type="ECO:0008006" key="2">
    <source>
        <dbReference type="Google" id="ProtNLM"/>
    </source>
</evidence>
<evidence type="ECO:0000313" key="1">
    <source>
        <dbReference type="EMBL" id="KAL0448410.1"/>
    </source>
</evidence>
<dbReference type="EMBL" id="JACGWN010000005">
    <property type="protein sequence ID" value="KAL0448410.1"/>
    <property type="molecule type" value="Genomic_DNA"/>
</dbReference>
<name>A0AAW2X8B3_9LAMI</name>
<dbReference type="AlphaFoldDB" id="A0AAW2X8B3"/>
<reference evidence="1" key="2">
    <citation type="journal article" date="2024" name="Plant">
        <title>Genomic evolution and insights into agronomic trait innovations of Sesamum species.</title>
        <authorList>
            <person name="Miao H."/>
            <person name="Wang L."/>
            <person name="Qu L."/>
            <person name="Liu H."/>
            <person name="Sun Y."/>
            <person name="Le M."/>
            <person name="Wang Q."/>
            <person name="Wei S."/>
            <person name="Zheng Y."/>
            <person name="Lin W."/>
            <person name="Duan Y."/>
            <person name="Cao H."/>
            <person name="Xiong S."/>
            <person name="Wang X."/>
            <person name="Wei L."/>
            <person name="Li C."/>
            <person name="Ma Q."/>
            <person name="Ju M."/>
            <person name="Zhao R."/>
            <person name="Li G."/>
            <person name="Mu C."/>
            <person name="Tian Q."/>
            <person name="Mei H."/>
            <person name="Zhang T."/>
            <person name="Gao T."/>
            <person name="Zhang H."/>
        </authorList>
    </citation>
    <scope>NUCLEOTIDE SEQUENCE</scope>
    <source>
        <strain evidence="1">KEN1</strain>
    </source>
</reference>
<sequence length="225" mass="25550">MLCMSSVSYSFILSDDTLIFCQASHECTISIKDVLEVYRKVSGQEINFSKSLVAFSRNMIEDLCVFIATKLTIRRENKMELYLGLPSRIARANGNYLPLFGTEFGAKYRGGMRGFGGGTKESIKFIGYLGIGYVRASCWVDWDSSNLQVTKLRDSVSGEWDSRRVPELFWPIDSEFILSIPLCQVGEEDLWVWDYAKNGLFSVRSAYHLACELEDQPRSIRGLAR</sequence>